<evidence type="ECO:0000256" key="1">
    <source>
        <dbReference type="SAM" id="Phobius"/>
    </source>
</evidence>
<organism evidence="2 3">
    <name type="scientific">Bathymodiolus azoricus thioautotrophic gill symbiont</name>
    <dbReference type="NCBI Taxonomy" id="235205"/>
    <lineage>
        <taxon>Bacteria</taxon>
        <taxon>Pseudomonadati</taxon>
        <taxon>Pseudomonadota</taxon>
        <taxon>Gammaproteobacteria</taxon>
        <taxon>sulfur-oxidizing symbionts</taxon>
    </lineage>
</organism>
<keyword evidence="1" id="KW-0472">Membrane</keyword>
<sequence>MFVVNNFKIRYSQFFGELIIAFIVLKCRLALFWWCPCCSSFYFVCVVLFALLVFVLYLVCVPNVACASGLSILDFLFGFL</sequence>
<dbReference type="AlphaFoldDB" id="A0A1H6KGN3"/>
<keyword evidence="1" id="KW-1133">Transmembrane helix</keyword>
<feature type="transmembrane region" description="Helical" evidence="1">
    <location>
        <begin position="40"/>
        <end position="60"/>
    </location>
</feature>
<reference evidence="3" key="1">
    <citation type="submission" date="2016-06" db="EMBL/GenBank/DDBJ databases">
        <authorList>
            <person name="Petersen J."/>
            <person name="Sayavedra L."/>
        </authorList>
    </citation>
    <scope>NUCLEOTIDE SEQUENCE [LARGE SCALE GENOMIC DNA]</scope>
    <source>
        <strain evidence="3">BazSymA</strain>
    </source>
</reference>
<dbReference type="EMBL" id="CDSC02000118">
    <property type="protein sequence ID" value="SEH70664.1"/>
    <property type="molecule type" value="Genomic_DNA"/>
</dbReference>
<keyword evidence="1" id="KW-0812">Transmembrane</keyword>
<gene>
    <name evidence="2" type="ORF">BAZSYMA_ACONTIG266997_0</name>
</gene>
<evidence type="ECO:0000313" key="3">
    <source>
        <dbReference type="Proteomes" id="UP000198988"/>
    </source>
</evidence>
<proteinExistence type="predicted"/>
<feature type="transmembrane region" description="Helical" evidence="1">
    <location>
        <begin position="14"/>
        <end position="34"/>
    </location>
</feature>
<name>A0A1H6KGN3_9GAMM</name>
<protein>
    <submittedName>
        <fullName evidence="2">Membrane protein</fullName>
    </submittedName>
</protein>
<dbReference type="Proteomes" id="UP000198988">
    <property type="component" value="Unassembled WGS sequence"/>
</dbReference>
<evidence type="ECO:0000313" key="2">
    <source>
        <dbReference type="EMBL" id="SEH70664.1"/>
    </source>
</evidence>
<accession>A0A1H6KGN3</accession>